<evidence type="ECO:0000256" key="12">
    <source>
        <dbReference type="RuleBase" id="RU000405"/>
    </source>
</evidence>
<dbReference type="GO" id="GO:0005886">
    <property type="term" value="C:plasma membrane"/>
    <property type="evidence" value="ECO:0007669"/>
    <property type="project" value="TreeGrafter"/>
</dbReference>
<evidence type="ECO:0000256" key="13">
    <source>
        <dbReference type="RuleBase" id="RU003431"/>
    </source>
</evidence>
<evidence type="ECO:0000256" key="6">
    <source>
        <dbReference type="ARBA" id="ARBA00022989"/>
    </source>
</evidence>
<dbReference type="SUPFAM" id="SSF56112">
    <property type="entry name" value="Protein kinase-like (PK-like)"/>
    <property type="match status" value="1"/>
</dbReference>
<organism evidence="17">
    <name type="scientific">Capitella teleta</name>
    <name type="common">Polychaete worm</name>
    <dbReference type="NCBI Taxonomy" id="283909"/>
    <lineage>
        <taxon>Eukaryota</taxon>
        <taxon>Metazoa</taxon>
        <taxon>Spiralia</taxon>
        <taxon>Lophotrochozoa</taxon>
        <taxon>Annelida</taxon>
        <taxon>Polychaeta</taxon>
        <taxon>Sedentaria</taxon>
        <taxon>Scolecida</taxon>
        <taxon>Capitellidae</taxon>
        <taxon>Capitella</taxon>
    </lineage>
</organism>
<accession>R7U9J6</accession>
<keyword evidence="7" id="KW-0472">Membrane</keyword>
<evidence type="ECO:0000256" key="4">
    <source>
        <dbReference type="ARBA" id="ARBA00022729"/>
    </source>
</evidence>
<evidence type="ECO:0000259" key="16">
    <source>
        <dbReference type="PROSITE" id="PS50125"/>
    </source>
</evidence>
<dbReference type="EMBL" id="AMQN01008610">
    <property type="status" value="NOT_ANNOTATED_CDS"/>
    <property type="molecule type" value="Genomic_DNA"/>
</dbReference>
<keyword evidence="3" id="KW-0812">Transmembrane</keyword>
<dbReference type="AlphaFoldDB" id="R7U9J6"/>
<evidence type="ECO:0000256" key="1">
    <source>
        <dbReference type="ARBA" id="ARBA00004479"/>
    </source>
</evidence>
<dbReference type="InterPro" id="IPR000719">
    <property type="entry name" value="Prot_kinase_dom"/>
</dbReference>
<dbReference type="InterPro" id="IPR029787">
    <property type="entry name" value="Nucleotide_cyclase"/>
</dbReference>
<evidence type="ECO:0000256" key="11">
    <source>
        <dbReference type="ARBA" id="ARBA00023293"/>
    </source>
</evidence>
<dbReference type="SMART" id="SM00044">
    <property type="entry name" value="CYCc"/>
    <property type="match status" value="1"/>
</dbReference>
<dbReference type="EMBL" id="KB303545">
    <property type="protein sequence ID" value="ELU03020.1"/>
    <property type="molecule type" value="Genomic_DNA"/>
</dbReference>
<evidence type="ECO:0000256" key="10">
    <source>
        <dbReference type="ARBA" id="ARBA00023239"/>
    </source>
</evidence>
<feature type="coiled-coil region" evidence="14">
    <location>
        <begin position="234"/>
        <end position="261"/>
    </location>
</feature>
<dbReference type="HOGENOM" id="CLU_001072_11_2_1"/>
<keyword evidence="14" id="KW-0175">Coiled coil</keyword>
<feature type="domain" description="Guanylate cyclase" evidence="16">
    <location>
        <begin position="297"/>
        <end position="427"/>
    </location>
</feature>
<dbReference type="InterPro" id="IPR011009">
    <property type="entry name" value="Kinase-like_dom_sf"/>
</dbReference>
<evidence type="ECO:0000256" key="9">
    <source>
        <dbReference type="ARBA" id="ARBA00023180"/>
    </source>
</evidence>
<evidence type="ECO:0000256" key="5">
    <source>
        <dbReference type="ARBA" id="ARBA00022741"/>
    </source>
</evidence>
<dbReference type="Gene3D" id="3.30.70.1230">
    <property type="entry name" value="Nucleotide cyclase"/>
    <property type="match status" value="1"/>
</dbReference>
<comment type="subcellular location">
    <subcellularLocation>
        <location evidence="1">Membrane</location>
        <topology evidence="1">Single-pass type I membrane protein</topology>
    </subcellularLocation>
</comment>
<dbReference type="InterPro" id="IPR001054">
    <property type="entry name" value="A/G_cyclase"/>
</dbReference>
<dbReference type="PROSITE" id="PS00452">
    <property type="entry name" value="GUANYLATE_CYCLASE_1"/>
    <property type="match status" value="1"/>
</dbReference>
<dbReference type="GO" id="GO:0007168">
    <property type="term" value="P:receptor guanylyl cyclase signaling pathway"/>
    <property type="evidence" value="ECO:0007669"/>
    <property type="project" value="TreeGrafter"/>
</dbReference>
<dbReference type="Pfam" id="PF07701">
    <property type="entry name" value="HNOBA"/>
    <property type="match status" value="1"/>
</dbReference>
<keyword evidence="8" id="KW-0675">Receptor</keyword>
<dbReference type="FunFam" id="3.30.70.1230:FF:000019">
    <property type="entry name" value="Guanylate cyclase"/>
    <property type="match status" value="1"/>
</dbReference>
<dbReference type="EMBL" id="AMQN01008609">
    <property type="status" value="NOT_ANNOTATED_CDS"/>
    <property type="molecule type" value="Genomic_DNA"/>
</dbReference>
<keyword evidence="5" id="KW-0547">Nucleotide-binding</keyword>
<evidence type="ECO:0000256" key="14">
    <source>
        <dbReference type="SAM" id="Coils"/>
    </source>
</evidence>
<dbReference type="SUPFAM" id="SSF55073">
    <property type="entry name" value="Nucleotide cyclase"/>
    <property type="match status" value="1"/>
</dbReference>
<evidence type="ECO:0000259" key="15">
    <source>
        <dbReference type="PROSITE" id="PS50011"/>
    </source>
</evidence>
<reference evidence="18" key="3">
    <citation type="submission" date="2015-06" db="UniProtKB">
        <authorList>
            <consortium name="EnsemblMetazoa"/>
        </authorList>
    </citation>
    <scope>IDENTIFICATION</scope>
</reference>
<evidence type="ECO:0000256" key="2">
    <source>
        <dbReference type="ARBA" id="ARBA00012202"/>
    </source>
</evidence>
<dbReference type="Pfam" id="PF07714">
    <property type="entry name" value="PK_Tyr_Ser-Thr"/>
    <property type="match status" value="1"/>
</dbReference>
<feature type="domain" description="Protein kinase" evidence="15">
    <location>
        <begin position="1"/>
        <end position="226"/>
    </location>
</feature>
<dbReference type="InterPro" id="IPR018297">
    <property type="entry name" value="A/G_cyclase_CS"/>
</dbReference>
<dbReference type="GO" id="GO:0005524">
    <property type="term" value="F:ATP binding"/>
    <property type="evidence" value="ECO:0007669"/>
    <property type="project" value="InterPro"/>
</dbReference>
<proteinExistence type="inferred from homology"/>
<protein>
    <recommendedName>
        <fullName evidence="2 13">Guanylate cyclase</fullName>
        <ecNumber evidence="2 13">4.6.1.2</ecNumber>
    </recommendedName>
</protein>
<evidence type="ECO:0000256" key="7">
    <source>
        <dbReference type="ARBA" id="ARBA00023136"/>
    </source>
</evidence>
<dbReference type="PANTHER" id="PTHR11920:SF335">
    <property type="entry name" value="GUANYLATE CYCLASE"/>
    <property type="match status" value="1"/>
</dbReference>
<dbReference type="InterPro" id="IPR001245">
    <property type="entry name" value="Ser-Thr/Tyr_kinase_cat_dom"/>
</dbReference>
<reference evidence="19" key="1">
    <citation type="submission" date="2012-12" db="EMBL/GenBank/DDBJ databases">
        <authorList>
            <person name="Hellsten U."/>
            <person name="Grimwood J."/>
            <person name="Chapman J.A."/>
            <person name="Shapiro H."/>
            <person name="Aerts A."/>
            <person name="Otillar R.P."/>
            <person name="Terry A.Y."/>
            <person name="Boore J.L."/>
            <person name="Simakov O."/>
            <person name="Marletaz F."/>
            <person name="Cho S.-J."/>
            <person name="Edsinger-Gonzales E."/>
            <person name="Havlak P."/>
            <person name="Kuo D.-H."/>
            <person name="Larsson T."/>
            <person name="Lv J."/>
            <person name="Arendt D."/>
            <person name="Savage R."/>
            <person name="Osoegawa K."/>
            <person name="de Jong P."/>
            <person name="Lindberg D.R."/>
            <person name="Seaver E.C."/>
            <person name="Weisblat D.A."/>
            <person name="Putnam N.H."/>
            <person name="Grigoriev I.V."/>
            <person name="Rokhsar D.S."/>
        </authorList>
    </citation>
    <scope>NUCLEOTIDE SEQUENCE</scope>
    <source>
        <strain evidence="19">I ESC-2004</strain>
    </source>
</reference>
<keyword evidence="6" id="KW-1133">Transmembrane helix</keyword>
<evidence type="ECO:0000256" key="8">
    <source>
        <dbReference type="ARBA" id="ARBA00023170"/>
    </source>
</evidence>
<reference evidence="17 19" key="2">
    <citation type="journal article" date="2013" name="Nature">
        <title>Insights into bilaterian evolution from three spiralian genomes.</title>
        <authorList>
            <person name="Simakov O."/>
            <person name="Marletaz F."/>
            <person name="Cho S.J."/>
            <person name="Edsinger-Gonzales E."/>
            <person name="Havlak P."/>
            <person name="Hellsten U."/>
            <person name="Kuo D.H."/>
            <person name="Larsson T."/>
            <person name="Lv J."/>
            <person name="Arendt D."/>
            <person name="Savage R."/>
            <person name="Osoegawa K."/>
            <person name="de Jong P."/>
            <person name="Grimwood J."/>
            <person name="Chapman J.A."/>
            <person name="Shapiro H."/>
            <person name="Aerts A."/>
            <person name="Otillar R.P."/>
            <person name="Terry A.Y."/>
            <person name="Boore J.L."/>
            <person name="Grigoriev I.V."/>
            <person name="Lindberg D.R."/>
            <person name="Seaver E.C."/>
            <person name="Weisblat D.A."/>
            <person name="Putnam N.H."/>
            <person name="Rokhsar D.S."/>
        </authorList>
    </citation>
    <scope>NUCLEOTIDE SEQUENCE</scope>
    <source>
        <strain evidence="17 19">I ESC-2004</strain>
    </source>
</reference>
<evidence type="ECO:0000313" key="17">
    <source>
        <dbReference type="EMBL" id="ELU03020.1"/>
    </source>
</evidence>
<dbReference type="GO" id="GO:0004016">
    <property type="term" value="F:adenylate cyclase activity"/>
    <property type="evidence" value="ECO:0007669"/>
    <property type="project" value="TreeGrafter"/>
</dbReference>
<dbReference type="EnsemblMetazoa" id="CapteT118400">
    <property type="protein sequence ID" value="CapteP118400"/>
    <property type="gene ID" value="CapteG118400"/>
</dbReference>
<dbReference type="CDD" id="cd07302">
    <property type="entry name" value="CHD"/>
    <property type="match status" value="1"/>
</dbReference>
<dbReference type="OMA" id="ININHEG"/>
<evidence type="ECO:0000313" key="19">
    <source>
        <dbReference type="Proteomes" id="UP000014760"/>
    </source>
</evidence>
<dbReference type="OrthoDB" id="1890790at2759"/>
<dbReference type="PROSITE" id="PS50011">
    <property type="entry name" value="PROTEIN_KINASE_DOM"/>
    <property type="match status" value="1"/>
</dbReference>
<dbReference type="InterPro" id="IPR050401">
    <property type="entry name" value="Cyclic_nucleotide_synthase"/>
</dbReference>
<gene>
    <name evidence="17" type="ORF">CAPTEDRAFT_118400</name>
</gene>
<dbReference type="EC" id="4.6.1.2" evidence="2 13"/>
<dbReference type="Gene3D" id="1.10.510.10">
    <property type="entry name" value="Transferase(Phosphotransferase) domain 1"/>
    <property type="match status" value="1"/>
</dbReference>
<keyword evidence="9" id="KW-0325">Glycoprotein</keyword>
<comment type="similarity">
    <text evidence="12">Belongs to the adenylyl cyclase class-4/guanylyl cyclase family.</text>
</comment>
<sequence>MRDLSHDNINCFTGICVDVPNVCIVSPYCARGSLQDVLAKDDMRITEDFKMSFIKDISTGMEFLHRSPLLSHGRLKSSNILVDKRWVCKIGDFGVCKLRIEDKEASAKVDNEETSFWSSLLWTAPELLRMPEPPLSGTPEGDVYSYGIVLQEILLLDKPFSMFSEKEPKDILKLIRDGTRPVFRPELPRDCTAKSELIDLIEACWKEAPENRPTFRTICRTLKSIYKGKNLNLLDNLLAMMEKYTDHLEEIVEERTKQLQEEKAKTDRLLYQMLPKTVADDLIKGKNTNPEAFASVTIYFSDIVGFTKLASKSSPLEVVQFLNHLYSMFDDVIDHYDVYKVETIGDAYMVSSGVPETNGDRHAGEIATMALDILHSVTRFKIAHSPDDTLQIRIGLHTGPVVAGVVGLKMPRYCLFGDTVNTASRMESSGQALQIHLSHTTYDLLTSLGGYLMEERGLIDIKGKGQMTTHWLRGKKGFQKSLPDFRNIVTNSTTEPNCSH</sequence>
<keyword evidence="4" id="KW-0732">Signal</keyword>
<comment type="catalytic activity">
    <reaction evidence="13">
        <text>GTP = 3',5'-cyclic GMP + diphosphate</text>
        <dbReference type="Rhea" id="RHEA:13665"/>
        <dbReference type="ChEBI" id="CHEBI:33019"/>
        <dbReference type="ChEBI" id="CHEBI:37565"/>
        <dbReference type="ChEBI" id="CHEBI:57746"/>
        <dbReference type="EC" id="4.6.1.2"/>
    </reaction>
</comment>
<dbReference type="GO" id="GO:0001653">
    <property type="term" value="F:peptide receptor activity"/>
    <property type="evidence" value="ECO:0007669"/>
    <property type="project" value="TreeGrafter"/>
</dbReference>
<dbReference type="PROSITE" id="PS50125">
    <property type="entry name" value="GUANYLATE_CYCLASE_2"/>
    <property type="match status" value="1"/>
</dbReference>
<evidence type="ECO:0000313" key="18">
    <source>
        <dbReference type="EnsemblMetazoa" id="CapteP118400"/>
    </source>
</evidence>
<dbReference type="GO" id="GO:0004383">
    <property type="term" value="F:guanylate cyclase activity"/>
    <property type="evidence" value="ECO:0007669"/>
    <property type="project" value="UniProtKB-EC"/>
</dbReference>
<dbReference type="Pfam" id="PF00211">
    <property type="entry name" value="Guanylate_cyc"/>
    <property type="match status" value="1"/>
</dbReference>
<dbReference type="EMBL" id="AMQN01008608">
    <property type="status" value="NOT_ANNOTATED_CDS"/>
    <property type="molecule type" value="Genomic_DNA"/>
</dbReference>
<evidence type="ECO:0000256" key="3">
    <source>
        <dbReference type="ARBA" id="ARBA00022692"/>
    </source>
</evidence>
<dbReference type="Proteomes" id="UP000014760">
    <property type="component" value="Unassembled WGS sequence"/>
</dbReference>
<dbReference type="InterPro" id="IPR011645">
    <property type="entry name" value="HNOB_dom_associated"/>
</dbReference>
<dbReference type="GO" id="GO:0004672">
    <property type="term" value="F:protein kinase activity"/>
    <property type="evidence" value="ECO:0007669"/>
    <property type="project" value="InterPro"/>
</dbReference>
<keyword evidence="19" id="KW-1185">Reference proteome</keyword>
<dbReference type="GO" id="GO:0035556">
    <property type="term" value="P:intracellular signal transduction"/>
    <property type="evidence" value="ECO:0007669"/>
    <property type="project" value="InterPro"/>
</dbReference>
<keyword evidence="10 12" id="KW-0456">Lyase</keyword>
<name>R7U9J6_CAPTE</name>
<dbReference type="PANTHER" id="PTHR11920">
    <property type="entry name" value="GUANYLYL CYCLASE"/>
    <property type="match status" value="1"/>
</dbReference>
<keyword evidence="11 13" id="KW-0141">cGMP biosynthesis</keyword>
<dbReference type="STRING" id="283909.R7U9J6"/>